<dbReference type="InterPro" id="IPR029062">
    <property type="entry name" value="Class_I_gatase-like"/>
</dbReference>
<dbReference type="Gene3D" id="3.40.50.880">
    <property type="match status" value="2"/>
</dbReference>
<dbReference type="STRING" id="1077348.A0A2G8RXX9"/>
<dbReference type="InterPro" id="IPR052158">
    <property type="entry name" value="INH-QAR"/>
</dbReference>
<feature type="chain" id="PRO_5013661387" description="DJ-1/PfpI domain-containing protein" evidence="1">
    <location>
        <begin position="28"/>
        <end position="199"/>
    </location>
</feature>
<sequence length="199" mass="22142">MFERLSAFLLWAVVLFPVFIVAQQSNATTPEKFGILLFPGFEPLDVFGPAERPSVHGPSLRAMNAYNSSTFQSVVPTHTLATVPADLEVLLIPRGLGTRSPDLNATIDWVRATYPALHSLITASWNKMIVYGTNVTWDKQARWVQDGNVWSSGGVSAGIDVTLGFLAHTWGEDVARSTANQIEYEWRNDPNWDVFGYVW</sequence>
<dbReference type="SUPFAM" id="SSF52317">
    <property type="entry name" value="Class I glutamine amidotransferase-like"/>
    <property type="match status" value="1"/>
</dbReference>
<evidence type="ECO:0008006" key="4">
    <source>
        <dbReference type="Google" id="ProtNLM"/>
    </source>
</evidence>
<accession>A0A2G8RXX9</accession>
<keyword evidence="3" id="KW-1185">Reference proteome</keyword>
<dbReference type="EMBL" id="AYKW01000045">
    <property type="protein sequence ID" value="PIL26370.1"/>
    <property type="molecule type" value="Genomic_DNA"/>
</dbReference>
<protein>
    <recommendedName>
        <fullName evidence="4">DJ-1/PfpI domain-containing protein</fullName>
    </recommendedName>
</protein>
<comment type="caution">
    <text evidence="2">The sequence shown here is derived from an EMBL/GenBank/DDBJ whole genome shotgun (WGS) entry which is preliminary data.</text>
</comment>
<proteinExistence type="predicted"/>
<dbReference type="Proteomes" id="UP000230002">
    <property type="component" value="Unassembled WGS sequence"/>
</dbReference>
<feature type="signal peptide" evidence="1">
    <location>
        <begin position="1"/>
        <end position="27"/>
    </location>
</feature>
<gene>
    <name evidence="2" type="ORF">GSI_12126</name>
</gene>
<keyword evidence="1" id="KW-0732">Signal</keyword>
<evidence type="ECO:0000256" key="1">
    <source>
        <dbReference type="SAM" id="SignalP"/>
    </source>
</evidence>
<name>A0A2G8RXX9_9APHY</name>
<dbReference type="PANTHER" id="PTHR43130">
    <property type="entry name" value="ARAC-FAMILY TRANSCRIPTIONAL REGULATOR"/>
    <property type="match status" value="1"/>
</dbReference>
<reference evidence="2 3" key="1">
    <citation type="journal article" date="2015" name="Sci. Rep.">
        <title>Chromosome-level genome map provides insights into diverse defense mechanisms in the medicinal fungus Ganoderma sinense.</title>
        <authorList>
            <person name="Zhu Y."/>
            <person name="Xu J."/>
            <person name="Sun C."/>
            <person name="Zhou S."/>
            <person name="Xu H."/>
            <person name="Nelson D.R."/>
            <person name="Qian J."/>
            <person name="Song J."/>
            <person name="Luo H."/>
            <person name="Xiang L."/>
            <person name="Li Y."/>
            <person name="Xu Z."/>
            <person name="Ji A."/>
            <person name="Wang L."/>
            <person name="Lu S."/>
            <person name="Hayward A."/>
            <person name="Sun W."/>
            <person name="Li X."/>
            <person name="Schwartz D.C."/>
            <person name="Wang Y."/>
            <person name="Chen S."/>
        </authorList>
    </citation>
    <scope>NUCLEOTIDE SEQUENCE [LARGE SCALE GENOMIC DNA]</scope>
    <source>
        <strain evidence="2 3">ZZ0214-1</strain>
    </source>
</reference>
<dbReference type="AlphaFoldDB" id="A0A2G8RXX9"/>
<evidence type="ECO:0000313" key="2">
    <source>
        <dbReference type="EMBL" id="PIL26370.1"/>
    </source>
</evidence>
<dbReference type="OrthoDB" id="543156at2759"/>
<organism evidence="2 3">
    <name type="scientific">Ganoderma sinense ZZ0214-1</name>
    <dbReference type="NCBI Taxonomy" id="1077348"/>
    <lineage>
        <taxon>Eukaryota</taxon>
        <taxon>Fungi</taxon>
        <taxon>Dikarya</taxon>
        <taxon>Basidiomycota</taxon>
        <taxon>Agaricomycotina</taxon>
        <taxon>Agaricomycetes</taxon>
        <taxon>Polyporales</taxon>
        <taxon>Polyporaceae</taxon>
        <taxon>Ganoderma</taxon>
    </lineage>
</organism>
<evidence type="ECO:0000313" key="3">
    <source>
        <dbReference type="Proteomes" id="UP000230002"/>
    </source>
</evidence>
<dbReference type="PANTHER" id="PTHR43130:SF15">
    <property type="entry name" value="THIJ_PFPI FAMILY PROTEIN (AFU_ORTHOLOGUE AFUA_5G14240)"/>
    <property type="match status" value="1"/>
</dbReference>